<reference evidence="1" key="1">
    <citation type="submission" date="2022-12" db="EMBL/GenBank/DDBJ databases">
        <title>Draft genome assemblies for two species of Escallonia (Escalloniales).</title>
        <authorList>
            <person name="Chanderbali A."/>
            <person name="Dervinis C."/>
            <person name="Anghel I."/>
            <person name="Soltis D."/>
            <person name="Soltis P."/>
            <person name="Zapata F."/>
        </authorList>
    </citation>
    <scope>NUCLEOTIDE SEQUENCE</scope>
    <source>
        <strain evidence="1">UCBG92.1500</strain>
        <tissue evidence="1">Leaf</tissue>
    </source>
</reference>
<gene>
    <name evidence="1" type="ORF">RJ640_022200</name>
</gene>
<evidence type="ECO:0000313" key="1">
    <source>
        <dbReference type="EMBL" id="KAK2975761.1"/>
    </source>
</evidence>
<dbReference type="AlphaFoldDB" id="A0AA88RBK8"/>
<dbReference type="EMBL" id="JAVXUO010002157">
    <property type="protein sequence ID" value="KAK2975761.1"/>
    <property type="molecule type" value="Genomic_DNA"/>
</dbReference>
<accession>A0AA88RBK8</accession>
<keyword evidence="2" id="KW-1185">Reference proteome</keyword>
<dbReference type="Proteomes" id="UP001187471">
    <property type="component" value="Unassembled WGS sequence"/>
</dbReference>
<evidence type="ECO:0000313" key="2">
    <source>
        <dbReference type="Proteomes" id="UP001187471"/>
    </source>
</evidence>
<name>A0AA88RBK8_9ASTE</name>
<organism evidence="1 2">
    <name type="scientific">Escallonia rubra</name>
    <dbReference type="NCBI Taxonomy" id="112253"/>
    <lineage>
        <taxon>Eukaryota</taxon>
        <taxon>Viridiplantae</taxon>
        <taxon>Streptophyta</taxon>
        <taxon>Embryophyta</taxon>
        <taxon>Tracheophyta</taxon>
        <taxon>Spermatophyta</taxon>
        <taxon>Magnoliopsida</taxon>
        <taxon>eudicotyledons</taxon>
        <taxon>Gunneridae</taxon>
        <taxon>Pentapetalae</taxon>
        <taxon>asterids</taxon>
        <taxon>campanulids</taxon>
        <taxon>Escalloniales</taxon>
        <taxon>Escalloniaceae</taxon>
        <taxon>Escallonia</taxon>
    </lineage>
</organism>
<comment type="caution">
    <text evidence="1">The sequence shown here is derived from an EMBL/GenBank/DDBJ whole genome shotgun (WGS) entry which is preliminary data.</text>
</comment>
<protein>
    <submittedName>
        <fullName evidence="1">Uncharacterized protein</fullName>
    </submittedName>
</protein>
<feature type="non-terminal residue" evidence="1">
    <location>
        <position position="1"/>
    </location>
</feature>
<sequence>QRSESGKIHQICMDLGEIARYEAVHLHLMFMPAISMDDSQSGILMKIHKPPSNPIDNAHTFGPVETIIPGPVTVNTPEASTSGASLFATQTTVLTGIFLYQIPTYLFFELPGLKNPSSKLPPADTKVSPSFTN</sequence>
<proteinExistence type="predicted"/>